<dbReference type="AlphaFoldDB" id="A0AAW0UH18"/>
<feature type="compositionally biased region" description="Polar residues" evidence="1">
    <location>
        <begin position="65"/>
        <end position="80"/>
    </location>
</feature>
<organism evidence="2 3">
    <name type="scientific">Scylla paramamosain</name>
    <name type="common">Mud crab</name>
    <dbReference type="NCBI Taxonomy" id="85552"/>
    <lineage>
        <taxon>Eukaryota</taxon>
        <taxon>Metazoa</taxon>
        <taxon>Ecdysozoa</taxon>
        <taxon>Arthropoda</taxon>
        <taxon>Crustacea</taxon>
        <taxon>Multicrustacea</taxon>
        <taxon>Malacostraca</taxon>
        <taxon>Eumalacostraca</taxon>
        <taxon>Eucarida</taxon>
        <taxon>Decapoda</taxon>
        <taxon>Pleocyemata</taxon>
        <taxon>Brachyura</taxon>
        <taxon>Eubrachyura</taxon>
        <taxon>Portunoidea</taxon>
        <taxon>Portunidae</taxon>
        <taxon>Portuninae</taxon>
        <taxon>Scylla</taxon>
    </lineage>
</organism>
<reference evidence="2 3" key="1">
    <citation type="submission" date="2023-03" db="EMBL/GenBank/DDBJ databases">
        <title>High-quality genome of Scylla paramamosain provides insights in environmental adaptation.</title>
        <authorList>
            <person name="Zhang L."/>
        </authorList>
    </citation>
    <scope>NUCLEOTIDE SEQUENCE [LARGE SCALE GENOMIC DNA]</scope>
    <source>
        <strain evidence="2">LZ_2023a</strain>
        <tissue evidence="2">Muscle</tissue>
    </source>
</reference>
<feature type="compositionally biased region" description="Basic and acidic residues" evidence="1">
    <location>
        <begin position="85"/>
        <end position="94"/>
    </location>
</feature>
<name>A0AAW0UH18_SCYPA</name>
<evidence type="ECO:0000313" key="3">
    <source>
        <dbReference type="Proteomes" id="UP001487740"/>
    </source>
</evidence>
<proteinExistence type="predicted"/>
<gene>
    <name evidence="2" type="ORF">O3P69_004220</name>
</gene>
<dbReference type="Proteomes" id="UP001487740">
    <property type="component" value="Unassembled WGS sequence"/>
</dbReference>
<feature type="compositionally biased region" description="Polar residues" evidence="1">
    <location>
        <begin position="34"/>
        <end position="49"/>
    </location>
</feature>
<feature type="compositionally biased region" description="Pro residues" evidence="1">
    <location>
        <begin position="124"/>
        <end position="136"/>
    </location>
</feature>
<feature type="compositionally biased region" description="Pro residues" evidence="1">
    <location>
        <begin position="165"/>
        <end position="204"/>
    </location>
</feature>
<keyword evidence="3" id="KW-1185">Reference proteome</keyword>
<feature type="region of interest" description="Disordered" evidence="1">
    <location>
        <begin position="1"/>
        <end position="244"/>
    </location>
</feature>
<accession>A0AAW0UH18</accession>
<sequence length="282" mass="30078">MLPKRAAGDPQVSPPPSLPCAPRHMPLITDTHDAQYTPTLPNTTHSMTPSPLHPAHPQFVPKTPSALNTLPSPPTSQSGPLPTKACKEISEPDHIPVAAPNIESSDLPINTKNHFQFPEDHLVSPPPSQPHIPAPHPDPHNFGPIKQSSQLHVPALPHGPSTSYGPPPSGPSPSYGPPPPVPSPSYGPPPPSNYGPPPPLPHPEPIPHPEPEPHPFPSYGPSPAPPASYGPPPLSHHPLNQDFQAPIEYCEGEFKPVPVSPHHHGRRRGPIQHLFGMFGLKG</sequence>
<protein>
    <submittedName>
        <fullName evidence="2">Uncharacterized protein</fullName>
    </submittedName>
</protein>
<feature type="compositionally biased region" description="Pro residues" evidence="1">
    <location>
        <begin position="214"/>
        <end position="235"/>
    </location>
</feature>
<evidence type="ECO:0000256" key="1">
    <source>
        <dbReference type="SAM" id="MobiDB-lite"/>
    </source>
</evidence>
<comment type="caution">
    <text evidence="2">The sequence shown here is derived from an EMBL/GenBank/DDBJ whole genome shotgun (WGS) entry which is preliminary data.</text>
</comment>
<evidence type="ECO:0000313" key="2">
    <source>
        <dbReference type="EMBL" id="KAK8398960.1"/>
    </source>
</evidence>
<feature type="compositionally biased region" description="Polar residues" evidence="1">
    <location>
        <begin position="102"/>
        <end position="114"/>
    </location>
</feature>
<dbReference type="EMBL" id="JARAKH010000012">
    <property type="protein sequence ID" value="KAK8398960.1"/>
    <property type="molecule type" value="Genomic_DNA"/>
</dbReference>